<gene>
    <name evidence="2" type="ORF">SteCoe_22332</name>
</gene>
<proteinExistence type="predicted"/>
<dbReference type="Proteomes" id="UP000187209">
    <property type="component" value="Unassembled WGS sequence"/>
</dbReference>
<name>A0A1R2BMB6_9CILI</name>
<protein>
    <submittedName>
        <fullName evidence="2">Uncharacterized protein</fullName>
    </submittedName>
</protein>
<sequence>MTSAPKCYIINCALQPVFRCSCQESVFSCQKHCFSHMQETCSGKLEPFIYMDPGKNPQPKPQPKSFETSKRLEPLPQCDLLANLFPGEVSIFQCTHCGKLVPKSSSSCHVCERDELSILSINYQRQSYNRYLCMKCSQVVHSSFLYPHADLHNEPEYHKVSKEEISYICSLLIKNTTKTEGKDVGQKIQSKGKVKNETSGNTEMTMAESRGLPVKRPNPGVMQVDSDSD</sequence>
<evidence type="ECO:0000313" key="3">
    <source>
        <dbReference type="Proteomes" id="UP000187209"/>
    </source>
</evidence>
<keyword evidence="3" id="KW-1185">Reference proteome</keyword>
<accession>A0A1R2BMB6</accession>
<evidence type="ECO:0000313" key="2">
    <source>
        <dbReference type="EMBL" id="OMJ77973.1"/>
    </source>
</evidence>
<feature type="region of interest" description="Disordered" evidence="1">
    <location>
        <begin position="182"/>
        <end position="229"/>
    </location>
</feature>
<dbReference type="EMBL" id="MPUH01000546">
    <property type="protein sequence ID" value="OMJ77973.1"/>
    <property type="molecule type" value="Genomic_DNA"/>
</dbReference>
<reference evidence="2 3" key="1">
    <citation type="submission" date="2016-11" db="EMBL/GenBank/DDBJ databases">
        <title>The macronuclear genome of Stentor coeruleus: a giant cell with tiny introns.</title>
        <authorList>
            <person name="Slabodnick M."/>
            <person name="Ruby J.G."/>
            <person name="Reiff S.B."/>
            <person name="Swart E.C."/>
            <person name="Gosai S."/>
            <person name="Prabakaran S."/>
            <person name="Witkowska E."/>
            <person name="Larue G.E."/>
            <person name="Fisher S."/>
            <person name="Freeman R.M."/>
            <person name="Gunawardena J."/>
            <person name="Chu W."/>
            <person name="Stover N.A."/>
            <person name="Gregory B.D."/>
            <person name="Nowacki M."/>
            <person name="Derisi J."/>
            <person name="Roy S.W."/>
            <person name="Marshall W.F."/>
            <person name="Sood P."/>
        </authorList>
    </citation>
    <scope>NUCLEOTIDE SEQUENCE [LARGE SCALE GENOMIC DNA]</scope>
    <source>
        <strain evidence="2">WM001</strain>
    </source>
</reference>
<comment type="caution">
    <text evidence="2">The sequence shown here is derived from an EMBL/GenBank/DDBJ whole genome shotgun (WGS) entry which is preliminary data.</text>
</comment>
<organism evidence="2 3">
    <name type="scientific">Stentor coeruleus</name>
    <dbReference type="NCBI Taxonomy" id="5963"/>
    <lineage>
        <taxon>Eukaryota</taxon>
        <taxon>Sar</taxon>
        <taxon>Alveolata</taxon>
        <taxon>Ciliophora</taxon>
        <taxon>Postciliodesmatophora</taxon>
        <taxon>Heterotrichea</taxon>
        <taxon>Heterotrichida</taxon>
        <taxon>Stentoridae</taxon>
        <taxon>Stentor</taxon>
    </lineage>
</organism>
<dbReference type="AlphaFoldDB" id="A0A1R2BMB6"/>
<evidence type="ECO:0000256" key="1">
    <source>
        <dbReference type="SAM" id="MobiDB-lite"/>
    </source>
</evidence>